<dbReference type="AlphaFoldDB" id="A0A5C2S526"/>
<dbReference type="GO" id="GO:0005524">
    <property type="term" value="F:ATP binding"/>
    <property type="evidence" value="ECO:0007669"/>
    <property type="project" value="UniProtKB-UniRule"/>
</dbReference>
<protein>
    <recommendedName>
        <fullName evidence="4">Protein kinase domain-containing protein</fullName>
    </recommendedName>
</protein>
<dbReference type="OrthoDB" id="5327923at2759"/>
<keyword evidence="1" id="KW-0547">Nucleotide-binding</keyword>
<evidence type="ECO:0008006" key="4">
    <source>
        <dbReference type="Google" id="ProtNLM"/>
    </source>
</evidence>
<dbReference type="EMBL" id="ML122273">
    <property type="protein sequence ID" value="RPD58761.1"/>
    <property type="molecule type" value="Genomic_DNA"/>
</dbReference>
<dbReference type="STRING" id="1328759.A0A5C2S526"/>
<name>A0A5C2S526_9APHY</name>
<keyword evidence="3" id="KW-1185">Reference proteome</keyword>
<dbReference type="PROSITE" id="PS00107">
    <property type="entry name" value="PROTEIN_KINASE_ATP"/>
    <property type="match status" value="1"/>
</dbReference>
<accession>A0A5C2S526</accession>
<sequence>MTETGLSNRCAELGRMVPYYRVPEPASTVGFPQPAPPELRELLDLDEDARNHRVARLFLHYIDTIGTGESSIVNAAPMLFPPGSGVWPSVVVAKVARGLCSSVRMLDHEAAIYSLFPRDIMEDTPAGPAVVPKFYGYYLPMKVSDVSSSFERHTADCTAIAEGRECIFEAPCPILLMEAFDQSPQGSTLPLEQQERHSSMLRRLHEAGFSHGSTTISDIAIRSHASASSLEEGPDMRLVDFGYSASLELLRRKLGSDKGDAVFPAMCHEDDAILRRRRKADPALERQELELAAGQHADLEGLRSAFPPGPPDNWWQRV</sequence>
<evidence type="ECO:0000256" key="1">
    <source>
        <dbReference type="PROSITE-ProRule" id="PRU10141"/>
    </source>
</evidence>
<dbReference type="Proteomes" id="UP000313359">
    <property type="component" value="Unassembled WGS sequence"/>
</dbReference>
<organism evidence="2 3">
    <name type="scientific">Lentinus tigrinus ALCF2SS1-6</name>
    <dbReference type="NCBI Taxonomy" id="1328759"/>
    <lineage>
        <taxon>Eukaryota</taxon>
        <taxon>Fungi</taxon>
        <taxon>Dikarya</taxon>
        <taxon>Basidiomycota</taxon>
        <taxon>Agaricomycotina</taxon>
        <taxon>Agaricomycetes</taxon>
        <taxon>Polyporales</taxon>
        <taxon>Polyporaceae</taxon>
        <taxon>Lentinus</taxon>
    </lineage>
</organism>
<dbReference type="InterPro" id="IPR017441">
    <property type="entry name" value="Protein_kinase_ATP_BS"/>
</dbReference>
<evidence type="ECO:0000313" key="2">
    <source>
        <dbReference type="EMBL" id="RPD58761.1"/>
    </source>
</evidence>
<keyword evidence="1" id="KW-0067">ATP-binding</keyword>
<reference evidence="2" key="1">
    <citation type="journal article" date="2018" name="Genome Biol. Evol.">
        <title>Genomics and development of Lentinus tigrinus, a white-rot wood-decaying mushroom with dimorphic fruiting bodies.</title>
        <authorList>
            <person name="Wu B."/>
            <person name="Xu Z."/>
            <person name="Knudson A."/>
            <person name="Carlson A."/>
            <person name="Chen N."/>
            <person name="Kovaka S."/>
            <person name="LaButti K."/>
            <person name="Lipzen A."/>
            <person name="Pennachio C."/>
            <person name="Riley R."/>
            <person name="Schakwitz W."/>
            <person name="Umezawa K."/>
            <person name="Ohm R.A."/>
            <person name="Grigoriev I.V."/>
            <person name="Nagy L.G."/>
            <person name="Gibbons J."/>
            <person name="Hibbett D."/>
        </authorList>
    </citation>
    <scope>NUCLEOTIDE SEQUENCE [LARGE SCALE GENOMIC DNA]</scope>
    <source>
        <strain evidence="2">ALCF2SS1-6</strain>
    </source>
</reference>
<evidence type="ECO:0000313" key="3">
    <source>
        <dbReference type="Proteomes" id="UP000313359"/>
    </source>
</evidence>
<proteinExistence type="predicted"/>
<gene>
    <name evidence="2" type="ORF">L227DRAFT_612527</name>
</gene>
<feature type="binding site" evidence="1">
    <location>
        <position position="94"/>
    </location>
    <ligand>
        <name>ATP</name>
        <dbReference type="ChEBI" id="CHEBI:30616"/>
    </ligand>
</feature>